<evidence type="ECO:0000313" key="2">
    <source>
        <dbReference type="Proteomes" id="UP000001940"/>
    </source>
</evidence>
<accession>C6KRQ2</accession>
<dbReference type="RefSeq" id="NP_001255841.1">
    <property type="nucleotide sequence ID" value="NM_001268912.1"/>
</dbReference>
<dbReference type="CTD" id="13203530"/>
<dbReference type="Bgee" id="WBGene00194661">
    <property type="expression patterns" value="Expressed in embryo and 1 other cell type or tissue"/>
</dbReference>
<protein>
    <submittedName>
        <fullName evidence="1">Uncharacterized protein</fullName>
    </submittedName>
</protein>
<dbReference type="InParanoid" id="C6KRQ2"/>
<dbReference type="AGR" id="WB:WBGene00194661"/>
<proteinExistence type="predicted"/>
<dbReference type="GeneID" id="13203530"/>
<name>C6KRQ2_CAEEL</name>
<organism evidence="1 2">
    <name type="scientific">Caenorhabditis elegans</name>
    <dbReference type="NCBI Taxonomy" id="6239"/>
    <lineage>
        <taxon>Eukaryota</taxon>
        <taxon>Metazoa</taxon>
        <taxon>Ecdysozoa</taxon>
        <taxon>Nematoda</taxon>
        <taxon>Chromadorea</taxon>
        <taxon>Rhabditida</taxon>
        <taxon>Rhabditina</taxon>
        <taxon>Rhabditomorpha</taxon>
        <taxon>Rhabditoidea</taxon>
        <taxon>Rhabditidae</taxon>
        <taxon>Peloderinae</taxon>
        <taxon>Caenorhabditis</taxon>
    </lineage>
</organism>
<keyword evidence="2" id="KW-1185">Reference proteome</keyword>
<dbReference type="HOGENOM" id="CLU_2981075_0_0_1"/>
<dbReference type="PaxDb" id="6239-Y57G11C.1131"/>
<dbReference type="WormBase" id="Y57G11C.1131">
    <property type="protein sequence ID" value="CE43880"/>
    <property type="gene ID" value="WBGene00194661"/>
</dbReference>
<evidence type="ECO:0000313" key="3">
    <source>
        <dbReference type="WormBase" id="Y57G11C.1131"/>
    </source>
</evidence>
<sequence>MSLLMYLESEQFNHNSIFKCGSENSELRVHFPSSASDLNDKNATFEKSLSYHLIINCS</sequence>
<dbReference type="EMBL" id="BX284604">
    <property type="protein sequence ID" value="CAZ65543.1"/>
    <property type="molecule type" value="Genomic_DNA"/>
</dbReference>
<dbReference type="AlphaFoldDB" id="C6KRQ2"/>
<dbReference type="KEGG" id="cel:CELE_Y57G11C.1131"/>
<evidence type="ECO:0000313" key="1">
    <source>
        <dbReference type="EMBL" id="CAZ65543.1"/>
    </source>
</evidence>
<dbReference type="Proteomes" id="UP000001940">
    <property type="component" value="Chromosome IV"/>
</dbReference>
<gene>
    <name evidence="1" type="ORF">CELE_Y57G11C.1131</name>
    <name evidence="1 3" type="ORF">Y57G11C.1131</name>
</gene>
<reference evidence="1 2" key="1">
    <citation type="journal article" date="1998" name="Science">
        <title>Genome sequence of the nematode C. elegans: a platform for investigating biology.</title>
        <authorList>
            <consortium name="The C. elegans sequencing consortium"/>
            <person name="Sulson J.E."/>
            <person name="Waterston R."/>
        </authorList>
    </citation>
    <scope>NUCLEOTIDE SEQUENCE [LARGE SCALE GENOMIC DNA]</scope>
    <source>
        <strain evidence="1 2">Bristol N2</strain>
    </source>
</reference>